<dbReference type="Proteomes" id="UP000299102">
    <property type="component" value="Unassembled WGS sequence"/>
</dbReference>
<accession>A0A4C2AB04</accession>
<reference evidence="1 2" key="1">
    <citation type="journal article" date="2019" name="Commun. Biol.">
        <title>The bagworm genome reveals a unique fibroin gene that provides high tensile strength.</title>
        <authorList>
            <person name="Kono N."/>
            <person name="Nakamura H."/>
            <person name="Ohtoshi R."/>
            <person name="Tomita M."/>
            <person name="Numata K."/>
            <person name="Arakawa K."/>
        </authorList>
    </citation>
    <scope>NUCLEOTIDE SEQUENCE [LARGE SCALE GENOMIC DNA]</scope>
</reference>
<name>A0A4C2AB04_EUMVA</name>
<evidence type="ECO:0008006" key="3">
    <source>
        <dbReference type="Google" id="ProtNLM"/>
    </source>
</evidence>
<comment type="caution">
    <text evidence="1">The sequence shown here is derived from an EMBL/GenBank/DDBJ whole genome shotgun (WGS) entry which is preliminary data.</text>
</comment>
<proteinExistence type="predicted"/>
<keyword evidence="2" id="KW-1185">Reference proteome</keyword>
<dbReference type="AlphaFoldDB" id="A0A4C2AB04"/>
<protein>
    <recommendedName>
        <fullName evidence="3">Reverse transcriptase domain-containing protein</fullName>
    </recommendedName>
</protein>
<sequence>MLMLSSLTNGGKAIGYLMTGVKQLLNLSKNGKAQGWFAQITALQATLRWQNVCENHNRNRRTLSMHGVSRGLIQALQSLYRGSRGCVGINGAYTDWFDIRRGIRQGCVALPWLSYLFISCLYDLKEYQCGCMRCLSNGSCTLTTKQSFRRRRADCRR</sequence>
<evidence type="ECO:0000313" key="2">
    <source>
        <dbReference type="Proteomes" id="UP000299102"/>
    </source>
</evidence>
<gene>
    <name evidence="1" type="ORF">EVAR_46828_1</name>
</gene>
<dbReference type="EMBL" id="BGZK01002749">
    <property type="protein sequence ID" value="GBP96175.1"/>
    <property type="molecule type" value="Genomic_DNA"/>
</dbReference>
<dbReference type="OrthoDB" id="7362285at2759"/>
<evidence type="ECO:0000313" key="1">
    <source>
        <dbReference type="EMBL" id="GBP96175.1"/>
    </source>
</evidence>
<organism evidence="1 2">
    <name type="scientific">Eumeta variegata</name>
    <name type="common">Bagworm moth</name>
    <name type="synonym">Eumeta japonica</name>
    <dbReference type="NCBI Taxonomy" id="151549"/>
    <lineage>
        <taxon>Eukaryota</taxon>
        <taxon>Metazoa</taxon>
        <taxon>Ecdysozoa</taxon>
        <taxon>Arthropoda</taxon>
        <taxon>Hexapoda</taxon>
        <taxon>Insecta</taxon>
        <taxon>Pterygota</taxon>
        <taxon>Neoptera</taxon>
        <taxon>Endopterygota</taxon>
        <taxon>Lepidoptera</taxon>
        <taxon>Glossata</taxon>
        <taxon>Ditrysia</taxon>
        <taxon>Tineoidea</taxon>
        <taxon>Psychidae</taxon>
        <taxon>Oiketicinae</taxon>
        <taxon>Eumeta</taxon>
    </lineage>
</organism>